<dbReference type="SUPFAM" id="SSF48452">
    <property type="entry name" value="TPR-like"/>
    <property type="match status" value="1"/>
</dbReference>
<dbReference type="AlphaFoldDB" id="A0A1I4EMB2"/>
<reference evidence="2" key="1">
    <citation type="submission" date="2016-10" db="EMBL/GenBank/DDBJ databases">
        <authorList>
            <person name="Varghese N."/>
            <person name="Submissions S."/>
        </authorList>
    </citation>
    <scope>NUCLEOTIDE SEQUENCE [LARGE SCALE GENOMIC DNA]</scope>
    <source>
        <strain evidence="2">CGMCC 4.2126</strain>
    </source>
</reference>
<evidence type="ECO:0008006" key="3">
    <source>
        <dbReference type="Google" id="ProtNLM"/>
    </source>
</evidence>
<evidence type="ECO:0000313" key="1">
    <source>
        <dbReference type="EMBL" id="SFL05291.1"/>
    </source>
</evidence>
<accession>A0A1I4EMB2</accession>
<dbReference type="Proteomes" id="UP000199111">
    <property type="component" value="Unassembled WGS sequence"/>
</dbReference>
<proteinExistence type="predicted"/>
<dbReference type="EMBL" id="FOQY01000050">
    <property type="protein sequence ID" value="SFL05291.1"/>
    <property type="molecule type" value="Genomic_DNA"/>
</dbReference>
<sequence length="154" mass="16729">MAALGDRRAVDLLQQAEDAYGRARPHRERAWTRFLDPGRMAAFQLSTYVRLGDERQVIEAGQAVLSAVAQDADHKKVAVIHADIAQAQLRIGDVAEGVAYAHRALDTAQRSGSTWGLQDLTALEKALVIQQDQAARELLGDITSTRRSLGSSPA</sequence>
<evidence type="ECO:0000313" key="2">
    <source>
        <dbReference type="Proteomes" id="UP000199111"/>
    </source>
</evidence>
<name>A0A1I4EMB2_9ACTN</name>
<keyword evidence="2" id="KW-1185">Reference proteome</keyword>
<protein>
    <recommendedName>
        <fullName evidence="3">Tetratricopeptide repeat-containing protein</fullName>
    </recommendedName>
</protein>
<gene>
    <name evidence="1" type="ORF">SAMN05216275_15026</name>
</gene>
<dbReference type="InterPro" id="IPR011990">
    <property type="entry name" value="TPR-like_helical_dom_sf"/>
</dbReference>
<organism evidence="1 2">
    <name type="scientific">Streptosporangium canum</name>
    <dbReference type="NCBI Taxonomy" id="324952"/>
    <lineage>
        <taxon>Bacteria</taxon>
        <taxon>Bacillati</taxon>
        <taxon>Actinomycetota</taxon>
        <taxon>Actinomycetes</taxon>
        <taxon>Streptosporangiales</taxon>
        <taxon>Streptosporangiaceae</taxon>
        <taxon>Streptosporangium</taxon>
    </lineage>
</organism>